<proteinExistence type="predicted"/>
<protein>
    <recommendedName>
        <fullName evidence="3">Ribosomal protein L32</fullName>
    </recommendedName>
</protein>
<evidence type="ECO:0000313" key="1">
    <source>
        <dbReference type="EMBL" id="GKV32506.1"/>
    </source>
</evidence>
<organism evidence="1 2">
    <name type="scientific">Rubroshorea leprosula</name>
    <dbReference type="NCBI Taxonomy" id="152421"/>
    <lineage>
        <taxon>Eukaryota</taxon>
        <taxon>Viridiplantae</taxon>
        <taxon>Streptophyta</taxon>
        <taxon>Embryophyta</taxon>
        <taxon>Tracheophyta</taxon>
        <taxon>Spermatophyta</taxon>
        <taxon>Magnoliopsida</taxon>
        <taxon>eudicotyledons</taxon>
        <taxon>Gunneridae</taxon>
        <taxon>Pentapetalae</taxon>
        <taxon>rosids</taxon>
        <taxon>malvids</taxon>
        <taxon>Malvales</taxon>
        <taxon>Dipterocarpaceae</taxon>
        <taxon>Rubroshorea</taxon>
    </lineage>
</organism>
<dbReference type="EMBL" id="BPVZ01000096">
    <property type="protein sequence ID" value="GKV32506.1"/>
    <property type="molecule type" value="Genomic_DNA"/>
</dbReference>
<sequence>MECRKPALKAPAGSTGKNLKTVAWRARRRRKAGSNFIAGYEGAFNAQRSSHLKIINVFKVGVAKPAQSFATSSREK</sequence>
<comment type="caution">
    <text evidence="1">The sequence shown here is derived from an EMBL/GenBank/DDBJ whole genome shotgun (WGS) entry which is preliminary data.</text>
</comment>
<accession>A0AAV5L5I4</accession>
<dbReference type="Proteomes" id="UP001054252">
    <property type="component" value="Unassembled WGS sequence"/>
</dbReference>
<evidence type="ECO:0000313" key="2">
    <source>
        <dbReference type="Proteomes" id="UP001054252"/>
    </source>
</evidence>
<evidence type="ECO:0008006" key="3">
    <source>
        <dbReference type="Google" id="ProtNLM"/>
    </source>
</evidence>
<reference evidence="1 2" key="1">
    <citation type="journal article" date="2021" name="Commun. Biol.">
        <title>The genome of Shorea leprosula (Dipterocarpaceae) highlights the ecological relevance of drought in aseasonal tropical rainforests.</title>
        <authorList>
            <person name="Ng K.K.S."/>
            <person name="Kobayashi M.J."/>
            <person name="Fawcett J.A."/>
            <person name="Hatakeyama M."/>
            <person name="Paape T."/>
            <person name="Ng C.H."/>
            <person name="Ang C.C."/>
            <person name="Tnah L.H."/>
            <person name="Lee C.T."/>
            <person name="Nishiyama T."/>
            <person name="Sese J."/>
            <person name="O'Brien M.J."/>
            <person name="Copetti D."/>
            <person name="Mohd Noor M.I."/>
            <person name="Ong R.C."/>
            <person name="Putra M."/>
            <person name="Sireger I.Z."/>
            <person name="Indrioko S."/>
            <person name="Kosugi Y."/>
            <person name="Izuno A."/>
            <person name="Isagi Y."/>
            <person name="Lee S.L."/>
            <person name="Shimizu K.K."/>
        </authorList>
    </citation>
    <scope>NUCLEOTIDE SEQUENCE [LARGE SCALE GENOMIC DNA]</scope>
    <source>
        <strain evidence="1">214</strain>
    </source>
</reference>
<keyword evidence="2" id="KW-1185">Reference proteome</keyword>
<dbReference type="AlphaFoldDB" id="A0AAV5L5I4"/>
<gene>
    <name evidence="1" type="ORF">SLEP1_g41105</name>
</gene>
<name>A0AAV5L5I4_9ROSI</name>